<keyword evidence="5" id="KW-1185">Reference proteome</keyword>
<accession>A0AA41YQM9</accession>
<dbReference type="EMBL" id="JAPDNT010000020">
    <property type="protein sequence ID" value="MCW3476503.1"/>
    <property type="molecule type" value="Genomic_DNA"/>
</dbReference>
<dbReference type="InterPro" id="IPR031100">
    <property type="entry name" value="LOG_fam"/>
</dbReference>
<name>A0AA41YQM9_9PROT</name>
<evidence type="ECO:0000256" key="3">
    <source>
        <dbReference type="RuleBase" id="RU363015"/>
    </source>
</evidence>
<dbReference type="Proteomes" id="UP001165679">
    <property type="component" value="Unassembled WGS sequence"/>
</dbReference>
<sequence>MMPEIHSVAVFCGASHGNDPIFREAAEQLGRGLAAEGLRLIYGGGHVGLMGTVADSAVTAGGTVVGVIPDFLRRREVAHEGIAELIVTDSMHGRKRRMFEMADVFVTLPGGLGTLDETFEILTWRQLKLHDKPILICDIAGSAAPLLAMIEAAIAAGFARPDIRGLYEVTVGVAELMERLKRLATAKGAATALL</sequence>
<dbReference type="GO" id="GO:0005829">
    <property type="term" value="C:cytosol"/>
    <property type="evidence" value="ECO:0007669"/>
    <property type="project" value="TreeGrafter"/>
</dbReference>
<dbReference type="AlphaFoldDB" id="A0AA41YQM9"/>
<organism evidence="4 5">
    <name type="scientific">Limobrevibacterium gyesilva</name>
    <dbReference type="NCBI Taxonomy" id="2991712"/>
    <lineage>
        <taxon>Bacteria</taxon>
        <taxon>Pseudomonadati</taxon>
        <taxon>Pseudomonadota</taxon>
        <taxon>Alphaproteobacteria</taxon>
        <taxon>Acetobacterales</taxon>
        <taxon>Acetobacteraceae</taxon>
        <taxon>Limobrevibacterium</taxon>
    </lineage>
</organism>
<dbReference type="Pfam" id="PF03641">
    <property type="entry name" value="Lysine_decarbox"/>
    <property type="match status" value="1"/>
</dbReference>
<keyword evidence="3" id="KW-0203">Cytokinin biosynthesis</keyword>
<evidence type="ECO:0000256" key="1">
    <source>
        <dbReference type="ARBA" id="ARBA00000274"/>
    </source>
</evidence>
<gene>
    <name evidence="4" type="ORF">OL599_18220</name>
</gene>
<proteinExistence type="inferred from homology"/>
<reference evidence="4" key="2">
    <citation type="submission" date="2022-10" db="EMBL/GenBank/DDBJ databases">
        <authorList>
            <person name="Trinh H.N."/>
        </authorList>
    </citation>
    <scope>NUCLEOTIDE SEQUENCE</scope>
    <source>
        <strain evidence="4">RN2-1</strain>
    </source>
</reference>
<dbReference type="NCBIfam" id="TIGR00730">
    <property type="entry name" value="Rossman fold protein, TIGR00730 family"/>
    <property type="match status" value="1"/>
</dbReference>
<evidence type="ECO:0000313" key="5">
    <source>
        <dbReference type="Proteomes" id="UP001165679"/>
    </source>
</evidence>
<dbReference type="PANTHER" id="PTHR31223:SF70">
    <property type="entry name" value="LOG FAMILY PROTEIN YJL055W"/>
    <property type="match status" value="1"/>
</dbReference>
<reference evidence="4" key="1">
    <citation type="submission" date="2022-09" db="EMBL/GenBank/DDBJ databases">
        <title>Rhodovastum sp. nov. RN2-1 isolated from soil in Seongnam, South Korea.</title>
        <authorList>
            <person name="Le N.T."/>
        </authorList>
    </citation>
    <scope>NUCLEOTIDE SEQUENCE</scope>
    <source>
        <strain evidence="4">RN2-1</strain>
    </source>
</reference>
<dbReference type="GO" id="GO:0009691">
    <property type="term" value="P:cytokinin biosynthetic process"/>
    <property type="evidence" value="ECO:0007669"/>
    <property type="project" value="UniProtKB-UniRule"/>
</dbReference>
<dbReference type="EC" id="3.2.2.n1" evidence="3"/>
<keyword evidence="3" id="KW-0378">Hydrolase</keyword>
<dbReference type="GO" id="GO:0008714">
    <property type="term" value="F:AMP nucleosidase activity"/>
    <property type="evidence" value="ECO:0007669"/>
    <property type="project" value="UniProtKB-EC"/>
</dbReference>
<comment type="catalytic activity">
    <reaction evidence="1">
        <text>AMP + H2O = D-ribose 5-phosphate + adenine</text>
        <dbReference type="Rhea" id="RHEA:20129"/>
        <dbReference type="ChEBI" id="CHEBI:15377"/>
        <dbReference type="ChEBI" id="CHEBI:16708"/>
        <dbReference type="ChEBI" id="CHEBI:78346"/>
        <dbReference type="ChEBI" id="CHEBI:456215"/>
        <dbReference type="EC" id="3.2.2.4"/>
    </reaction>
</comment>
<dbReference type="Gene3D" id="3.40.50.450">
    <property type="match status" value="1"/>
</dbReference>
<comment type="similarity">
    <text evidence="2 3">Belongs to the LOG family.</text>
</comment>
<evidence type="ECO:0000313" key="4">
    <source>
        <dbReference type="EMBL" id="MCW3476503.1"/>
    </source>
</evidence>
<dbReference type="RefSeq" id="WP_264715356.1">
    <property type="nucleotide sequence ID" value="NZ_JAPDNT010000020.1"/>
</dbReference>
<comment type="caution">
    <text evidence="4">The sequence shown here is derived from an EMBL/GenBank/DDBJ whole genome shotgun (WGS) entry which is preliminary data.</text>
</comment>
<dbReference type="SUPFAM" id="SSF102405">
    <property type="entry name" value="MCP/YpsA-like"/>
    <property type="match status" value="1"/>
</dbReference>
<dbReference type="InterPro" id="IPR005269">
    <property type="entry name" value="LOG"/>
</dbReference>
<evidence type="ECO:0000256" key="2">
    <source>
        <dbReference type="ARBA" id="ARBA00006763"/>
    </source>
</evidence>
<protein>
    <recommendedName>
        <fullName evidence="3">Cytokinin riboside 5'-monophosphate phosphoribohydrolase</fullName>
        <ecNumber evidence="3">3.2.2.n1</ecNumber>
    </recommendedName>
</protein>
<dbReference type="PANTHER" id="PTHR31223">
    <property type="entry name" value="LOG FAMILY PROTEIN YJL055W"/>
    <property type="match status" value="1"/>
</dbReference>